<proteinExistence type="predicted"/>
<feature type="domain" description="FAD-binding" evidence="4">
    <location>
        <begin position="3"/>
        <end position="343"/>
    </location>
</feature>
<evidence type="ECO:0000256" key="1">
    <source>
        <dbReference type="ARBA" id="ARBA00001974"/>
    </source>
</evidence>
<dbReference type="Gene3D" id="3.50.50.60">
    <property type="entry name" value="FAD/NAD(P)-binding domain"/>
    <property type="match status" value="1"/>
</dbReference>
<dbReference type="InterPro" id="IPR050641">
    <property type="entry name" value="RIFMO-like"/>
</dbReference>
<dbReference type="Pfam" id="PF21274">
    <property type="entry name" value="Rng_hyd_C"/>
    <property type="match status" value="1"/>
</dbReference>
<dbReference type="PRINTS" id="PR00420">
    <property type="entry name" value="RNGMNOXGNASE"/>
</dbReference>
<comment type="caution">
    <text evidence="5">The sequence shown here is derived from an EMBL/GenBank/DDBJ whole genome shotgun (WGS) entry which is preliminary data.</text>
</comment>
<dbReference type="InterPro" id="IPR036188">
    <property type="entry name" value="FAD/NAD-bd_sf"/>
</dbReference>
<protein>
    <submittedName>
        <fullName evidence="5">FAD-dependent oxidoreductase</fullName>
    </submittedName>
</protein>
<evidence type="ECO:0000259" key="4">
    <source>
        <dbReference type="Pfam" id="PF01494"/>
    </source>
</evidence>
<dbReference type="InterPro" id="IPR002938">
    <property type="entry name" value="FAD-bd"/>
</dbReference>
<dbReference type="PANTHER" id="PTHR43004">
    <property type="entry name" value="TRK SYSTEM POTASSIUM UPTAKE PROTEIN"/>
    <property type="match status" value="1"/>
</dbReference>
<name>A0ABN2SRU5_9PSEU</name>
<dbReference type="EMBL" id="BAAANN010000055">
    <property type="protein sequence ID" value="GAA1990463.1"/>
    <property type="molecule type" value="Genomic_DNA"/>
</dbReference>
<evidence type="ECO:0000313" key="6">
    <source>
        <dbReference type="Proteomes" id="UP001501116"/>
    </source>
</evidence>
<evidence type="ECO:0000313" key="5">
    <source>
        <dbReference type="EMBL" id="GAA1990463.1"/>
    </source>
</evidence>
<dbReference type="Proteomes" id="UP001501116">
    <property type="component" value="Unassembled WGS sequence"/>
</dbReference>
<evidence type="ECO:0000256" key="2">
    <source>
        <dbReference type="ARBA" id="ARBA00022630"/>
    </source>
</evidence>
<comment type="cofactor">
    <cofactor evidence="1">
        <name>FAD</name>
        <dbReference type="ChEBI" id="CHEBI:57692"/>
    </cofactor>
</comment>
<evidence type="ECO:0000256" key="3">
    <source>
        <dbReference type="ARBA" id="ARBA00022827"/>
    </source>
</evidence>
<keyword evidence="3" id="KW-0274">FAD</keyword>
<dbReference type="RefSeq" id="WP_344431028.1">
    <property type="nucleotide sequence ID" value="NZ_BAAANN010000055.1"/>
</dbReference>
<sequence>MSDVPVVIVGGGSVGLSTAVFLGHHGVRSLVLERRAAPSNHPRALGVSSRTFEFFREAGLHDEVNAAVVTSTTQWKANARTVAEIDHSQAPAPSAAASVVSPESPRGHCPQDRLDAALLPAARERGAAVEFGAEVTAVGQDADGVTVTLADGRTISADYLVGADGVNTKVRGALGIGTTGPGELGGTAMNILFSADLVGHFGSMPVMVEIQHPDVSGMLLAVGEGRWVIHVPLTDGEEPTEERCLAWIRTAIGADVPVEILNAMPWRATMRMAAEFRRGRAFLVGDAARAITPLGALGLNTGVADAHNLAWKLAMVLAGTAGDGLLDTYHDERHAIAELVTEQAALRWENPPLHWDPAAAAGRAAVGMWNAPVVIMGYRYDSTAVVDPVTAVPSTEDIVACLNGDAGSRLPHRWIGPGKSTVDLIGPGFAVLTGPGGEAWCEAARENGLRATVLDADWTSSVALAEDGAMLVRPDGFIAWRTGSGADTALLGKILAMVTSR</sequence>
<dbReference type="Pfam" id="PF01494">
    <property type="entry name" value="FAD_binding_3"/>
    <property type="match status" value="1"/>
</dbReference>
<gene>
    <name evidence="5" type="ORF">GCM10009754_81060</name>
</gene>
<dbReference type="PANTHER" id="PTHR43004:SF19">
    <property type="entry name" value="BINDING MONOOXYGENASE, PUTATIVE (JCVI)-RELATED"/>
    <property type="match status" value="1"/>
</dbReference>
<dbReference type="SUPFAM" id="SSF51905">
    <property type="entry name" value="FAD/NAD(P)-binding domain"/>
    <property type="match status" value="1"/>
</dbReference>
<organism evidence="5 6">
    <name type="scientific">Amycolatopsis minnesotensis</name>
    <dbReference type="NCBI Taxonomy" id="337894"/>
    <lineage>
        <taxon>Bacteria</taxon>
        <taxon>Bacillati</taxon>
        <taxon>Actinomycetota</taxon>
        <taxon>Actinomycetes</taxon>
        <taxon>Pseudonocardiales</taxon>
        <taxon>Pseudonocardiaceae</taxon>
        <taxon>Amycolatopsis</taxon>
    </lineage>
</organism>
<dbReference type="Gene3D" id="3.40.30.120">
    <property type="match status" value="1"/>
</dbReference>
<dbReference type="Gene3D" id="3.30.9.10">
    <property type="entry name" value="D-Amino Acid Oxidase, subunit A, domain 2"/>
    <property type="match status" value="1"/>
</dbReference>
<keyword evidence="2" id="KW-0285">Flavoprotein</keyword>
<keyword evidence="6" id="KW-1185">Reference proteome</keyword>
<accession>A0ABN2SRU5</accession>
<reference evidence="5 6" key="1">
    <citation type="journal article" date="2019" name="Int. J. Syst. Evol. Microbiol.">
        <title>The Global Catalogue of Microorganisms (GCM) 10K type strain sequencing project: providing services to taxonomists for standard genome sequencing and annotation.</title>
        <authorList>
            <consortium name="The Broad Institute Genomics Platform"/>
            <consortium name="The Broad Institute Genome Sequencing Center for Infectious Disease"/>
            <person name="Wu L."/>
            <person name="Ma J."/>
        </authorList>
    </citation>
    <scope>NUCLEOTIDE SEQUENCE [LARGE SCALE GENOMIC DNA]</scope>
    <source>
        <strain evidence="5 6">JCM 14545</strain>
    </source>
</reference>